<dbReference type="Proteomes" id="UP000077875">
    <property type="component" value="Chromosome"/>
</dbReference>
<keyword evidence="8" id="KW-1185">Reference proteome</keyword>
<dbReference type="SUPFAM" id="SSF48576">
    <property type="entry name" value="Terpenoid synthases"/>
    <property type="match status" value="1"/>
</dbReference>
<evidence type="ECO:0000256" key="2">
    <source>
        <dbReference type="ARBA" id="ARBA00006706"/>
    </source>
</evidence>
<evidence type="ECO:0000256" key="6">
    <source>
        <dbReference type="RuleBase" id="RU004466"/>
    </source>
</evidence>
<dbReference type="KEGG" id="haa:A5892_12640"/>
<dbReference type="InterPro" id="IPR008949">
    <property type="entry name" value="Isoprenoid_synthase_dom_sf"/>
</dbReference>
<dbReference type="GO" id="GO:0004659">
    <property type="term" value="F:prenyltransferase activity"/>
    <property type="evidence" value="ECO:0007669"/>
    <property type="project" value="InterPro"/>
</dbReference>
<sequence>MKTHQGEAVMTARATARPLPLQKFEDDLVATMWLGLDEGAEAIDSGHLIAALTHHINGGGSRIRARLAHHCALQLMIEEPDALRLAALCELLHSASLIHDDLSDHAQIRREVPSVNHAFGEDTALCLGDLFISAAYAMAARLERADLPLAALLQLIHRAITLTIHGQLSASLSSSKPKLEHSIAAACAKTAPLFSLALELPLLVAGERKAQPLARRACEHFALAYQLLDDLDDYDDDMALDPERGNGNLVRSFERELPGSAKEHATTLLHQCLGQASAEADLLPHGIGGGLKSAVQQLAATALHRTHQSAYA</sequence>
<evidence type="ECO:0000256" key="5">
    <source>
        <dbReference type="ARBA" id="ARBA00022842"/>
    </source>
</evidence>
<dbReference type="AlphaFoldDB" id="A0A172YG05"/>
<evidence type="ECO:0008006" key="9">
    <source>
        <dbReference type="Google" id="ProtNLM"/>
    </source>
</evidence>
<proteinExistence type="inferred from homology"/>
<comment type="similarity">
    <text evidence="2 6">Belongs to the FPP/GGPP synthase family.</text>
</comment>
<dbReference type="PANTHER" id="PTHR12001">
    <property type="entry name" value="GERANYLGERANYL PYROPHOSPHATE SYNTHASE"/>
    <property type="match status" value="1"/>
</dbReference>
<evidence type="ECO:0000256" key="1">
    <source>
        <dbReference type="ARBA" id="ARBA00001946"/>
    </source>
</evidence>
<evidence type="ECO:0000313" key="8">
    <source>
        <dbReference type="Proteomes" id="UP000077875"/>
    </source>
</evidence>
<keyword evidence="3 6" id="KW-0808">Transferase</keyword>
<organism evidence="7 8">
    <name type="scientific">Halotalea alkalilenta</name>
    <dbReference type="NCBI Taxonomy" id="376489"/>
    <lineage>
        <taxon>Bacteria</taxon>
        <taxon>Pseudomonadati</taxon>
        <taxon>Pseudomonadota</taxon>
        <taxon>Gammaproteobacteria</taxon>
        <taxon>Oceanospirillales</taxon>
        <taxon>Halomonadaceae</taxon>
        <taxon>Halotalea</taxon>
    </lineage>
</organism>
<evidence type="ECO:0000313" key="7">
    <source>
        <dbReference type="EMBL" id="ANF58208.1"/>
    </source>
</evidence>
<dbReference type="GO" id="GO:0046872">
    <property type="term" value="F:metal ion binding"/>
    <property type="evidence" value="ECO:0007669"/>
    <property type="project" value="UniProtKB-KW"/>
</dbReference>
<dbReference type="Gene3D" id="1.10.600.10">
    <property type="entry name" value="Farnesyl Diphosphate Synthase"/>
    <property type="match status" value="1"/>
</dbReference>
<name>A0A172YG05_9GAMM</name>
<keyword evidence="4" id="KW-0479">Metal-binding</keyword>
<evidence type="ECO:0000256" key="4">
    <source>
        <dbReference type="ARBA" id="ARBA00022723"/>
    </source>
</evidence>
<protein>
    <recommendedName>
        <fullName evidence="9">Polyprenyl synthetase</fullName>
    </recommendedName>
</protein>
<dbReference type="EMBL" id="CP015243">
    <property type="protein sequence ID" value="ANF58208.1"/>
    <property type="molecule type" value="Genomic_DNA"/>
</dbReference>
<dbReference type="PANTHER" id="PTHR12001:SF69">
    <property type="entry name" value="ALL TRANS-POLYPRENYL-DIPHOSPHATE SYNTHASE PDSS1"/>
    <property type="match status" value="1"/>
</dbReference>
<dbReference type="Pfam" id="PF00348">
    <property type="entry name" value="polyprenyl_synt"/>
    <property type="match status" value="1"/>
</dbReference>
<comment type="cofactor">
    <cofactor evidence="1">
        <name>Mg(2+)</name>
        <dbReference type="ChEBI" id="CHEBI:18420"/>
    </cofactor>
</comment>
<accession>A0A172YG05</accession>
<evidence type="ECO:0000256" key="3">
    <source>
        <dbReference type="ARBA" id="ARBA00022679"/>
    </source>
</evidence>
<keyword evidence="5" id="KW-0460">Magnesium</keyword>
<dbReference type="GO" id="GO:0008299">
    <property type="term" value="P:isoprenoid biosynthetic process"/>
    <property type="evidence" value="ECO:0007669"/>
    <property type="project" value="InterPro"/>
</dbReference>
<dbReference type="STRING" id="376489.A5892_12640"/>
<dbReference type="InterPro" id="IPR000092">
    <property type="entry name" value="Polyprenyl_synt"/>
</dbReference>
<gene>
    <name evidence="7" type="ORF">A5892_12640</name>
</gene>
<reference evidence="7 8" key="1">
    <citation type="submission" date="2016-04" db="EMBL/GenBank/DDBJ databases">
        <title>Complete Genome Sequence of Halotalea alkalilenta IHB B 13600.</title>
        <authorList>
            <person name="Swarnkar M.K."/>
            <person name="Sharma A."/>
            <person name="Kaushal K."/>
            <person name="Soni R."/>
            <person name="Rana S."/>
            <person name="Singh A.K."/>
            <person name="Gulati A."/>
        </authorList>
    </citation>
    <scope>NUCLEOTIDE SEQUENCE [LARGE SCALE GENOMIC DNA]</scope>
    <source>
        <strain evidence="7 8">IHB B 13600</strain>
    </source>
</reference>